<dbReference type="GO" id="GO:0022857">
    <property type="term" value="F:transmembrane transporter activity"/>
    <property type="evidence" value="ECO:0007669"/>
    <property type="project" value="InterPro"/>
</dbReference>
<evidence type="ECO:0000256" key="5">
    <source>
        <dbReference type="ARBA" id="ARBA00023136"/>
    </source>
</evidence>
<dbReference type="Pfam" id="PF07690">
    <property type="entry name" value="MFS_1"/>
    <property type="match status" value="1"/>
</dbReference>
<dbReference type="PROSITE" id="PS50850">
    <property type="entry name" value="MFS"/>
    <property type="match status" value="1"/>
</dbReference>
<protein>
    <recommendedName>
        <fullName evidence="8">Major facilitator superfamily (MFS) profile domain-containing protein</fullName>
    </recommendedName>
</protein>
<accession>A0A0D1ZYY5</accession>
<evidence type="ECO:0000256" key="2">
    <source>
        <dbReference type="ARBA" id="ARBA00022448"/>
    </source>
</evidence>
<comment type="subcellular location">
    <subcellularLocation>
        <location evidence="1">Membrane</location>
        <topology evidence="1">Multi-pass membrane protein</topology>
    </subcellularLocation>
</comment>
<feature type="transmembrane region" description="Helical" evidence="7">
    <location>
        <begin position="449"/>
        <end position="468"/>
    </location>
</feature>
<reference evidence="9 10" key="1">
    <citation type="submission" date="2015-01" db="EMBL/GenBank/DDBJ databases">
        <title>The Genome Sequence of Ochroconis gallopava CBS43764.</title>
        <authorList>
            <consortium name="The Broad Institute Genomics Platform"/>
            <person name="Cuomo C."/>
            <person name="de Hoog S."/>
            <person name="Gorbushina A."/>
            <person name="Stielow B."/>
            <person name="Teixiera M."/>
            <person name="Abouelleil A."/>
            <person name="Chapman S.B."/>
            <person name="Priest M."/>
            <person name="Young S.K."/>
            <person name="Wortman J."/>
            <person name="Nusbaum C."/>
            <person name="Birren B."/>
        </authorList>
    </citation>
    <scope>NUCLEOTIDE SEQUENCE [LARGE SCALE GENOMIC DNA]</scope>
    <source>
        <strain evidence="9 10">CBS 43764</strain>
    </source>
</reference>
<dbReference type="FunFam" id="1.20.1250.20:FF:000068">
    <property type="entry name" value="MFS general substrate transporter"/>
    <property type="match status" value="1"/>
</dbReference>
<feature type="transmembrane region" description="Helical" evidence="7">
    <location>
        <begin position="327"/>
        <end position="346"/>
    </location>
</feature>
<evidence type="ECO:0000256" key="4">
    <source>
        <dbReference type="ARBA" id="ARBA00022989"/>
    </source>
</evidence>
<dbReference type="AlphaFoldDB" id="A0A0D1ZYY5"/>
<dbReference type="InterPro" id="IPR020846">
    <property type="entry name" value="MFS_dom"/>
</dbReference>
<keyword evidence="3 7" id="KW-0812">Transmembrane</keyword>
<dbReference type="PANTHER" id="PTHR43791">
    <property type="entry name" value="PERMEASE-RELATED"/>
    <property type="match status" value="1"/>
</dbReference>
<evidence type="ECO:0000313" key="9">
    <source>
        <dbReference type="EMBL" id="KIV99637.1"/>
    </source>
</evidence>
<keyword evidence="4 7" id="KW-1133">Transmembrane helix</keyword>
<feature type="transmembrane region" description="Helical" evidence="7">
    <location>
        <begin position="383"/>
        <end position="404"/>
    </location>
</feature>
<dbReference type="SUPFAM" id="SSF103473">
    <property type="entry name" value="MFS general substrate transporter"/>
    <property type="match status" value="1"/>
</dbReference>
<keyword evidence="5 7" id="KW-0472">Membrane</keyword>
<feature type="transmembrane region" description="Helical" evidence="7">
    <location>
        <begin position="287"/>
        <end position="307"/>
    </location>
</feature>
<proteinExistence type="inferred from homology"/>
<dbReference type="FunFam" id="1.20.1250.20:FF:000018">
    <property type="entry name" value="MFS transporter permease"/>
    <property type="match status" value="1"/>
</dbReference>
<sequence>MNENLLTQEANDPVKVMLDSKDEDYDKAKHLEKVQSTVTDIAADSRAERYLNRKFDRHILPWLFILWLLAFIDRSNIGNARIDGLAADLALDGNKFNVALAVFYVPYICVDIPSNLVLKYFKAGFYIPFLVTVWGIVSLCTGLVKTYEGLLLARFFLGLAEGGLLGGIIIYLAMFYRRHDMLYRIGLFYCAAPLSGAFGGLLATGLAEIKTSGYNGWPFIFFIEGAITVVVGVISSFFLPHDPTHARFISDEEKAQAIARLKLDSQGSSSGNANSEKFSWHWVRIALLNWNTLLLSLDFFAIITPIYSFSLFLPTIIRTLGYSSVKAQLMTVPPNFLAFLTVLLAAHFSDKFKVRGPFMLIGCTVAIGGYTMLIASSMPGVQYGGTFLVAAGVFPSSPLVMGWLSNNVAPHYVRATATGFQIGVANMAAFIATFTYLQADAPRYTKGHAINIGMLGLSLITTTVLILYNKRENRQRDMGKRDYRLQKEKEELLGYRHPSFRYTI</sequence>
<evidence type="ECO:0000256" key="1">
    <source>
        <dbReference type="ARBA" id="ARBA00004141"/>
    </source>
</evidence>
<evidence type="ECO:0000313" key="10">
    <source>
        <dbReference type="Proteomes" id="UP000053259"/>
    </source>
</evidence>
<organism evidence="9 10">
    <name type="scientific">Verruconis gallopava</name>
    <dbReference type="NCBI Taxonomy" id="253628"/>
    <lineage>
        <taxon>Eukaryota</taxon>
        <taxon>Fungi</taxon>
        <taxon>Dikarya</taxon>
        <taxon>Ascomycota</taxon>
        <taxon>Pezizomycotina</taxon>
        <taxon>Dothideomycetes</taxon>
        <taxon>Pleosporomycetidae</taxon>
        <taxon>Venturiales</taxon>
        <taxon>Sympoventuriaceae</taxon>
        <taxon>Verruconis</taxon>
    </lineage>
</organism>
<dbReference type="FunCoup" id="A0A0D1ZYY5">
    <property type="interactions" value="154"/>
</dbReference>
<dbReference type="InParanoid" id="A0A0D1ZYY5"/>
<dbReference type="GeneID" id="27316675"/>
<feature type="transmembrane region" description="Helical" evidence="7">
    <location>
        <begin position="59"/>
        <end position="77"/>
    </location>
</feature>
<evidence type="ECO:0000256" key="7">
    <source>
        <dbReference type="SAM" id="Phobius"/>
    </source>
</evidence>
<feature type="transmembrane region" description="Helical" evidence="7">
    <location>
        <begin position="97"/>
        <end position="118"/>
    </location>
</feature>
<dbReference type="HOGENOM" id="CLU_001265_0_1_1"/>
<dbReference type="GO" id="GO:0016020">
    <property type="term" value="C:membrane"/>
    <property type="evidence" value="ECO:0007669"/>
    <property type="project" value="UniProtKB-SubCell"/>
</dbReference>
<feature type="domain" description="Major facilitator superfamily (MFS) profile" evidence="8">
    <location>
        <begin position="59"/>
        <end position="474"/>
    </location>
</feature>
<keyword evidence="2" id="KW-0813">Transport</keyword>
<evidence type="ECO:0000259" key="8">
    <source>
        <dbReference type="PROSITE" id="PS50850"/>
    </source>
</evidence>
<dbReference type="VEuPathDB" id="FungiDB:PV09_08702"/>
<dbReference type="Proteomes" id="UP000053259">
    <property type="component" value="Unassembled WGS sequence"/>
</dbReference>
<comment type="similarity">
    <text evidence="6">Belongs to the major facilitator superfamily. Allantoate permease family.</text>
</comment>
<feature type="transmembrane region" description="Helical" evidence="7">
    <location>
        <begin position="150"/>
        <end position="174"/>
    </location>
</feature>
<evidence type="ECO:0000256" key="3">
    <source>
        <dbReference type="ARBA" id="ARBA00022692"/>
    </source>
</evidence>
<dbReference type="RefSeq" id="XP_016209507.1">
    <property type="nucleotide sequence ID" value="XM_016362640.1"/>
</dbReference>
<keyword evidence="10" id="KW-1185">Reference proteome</keyword>
<dbReference type="Gene3D" id="1.20.1250.20">
    <property type="entry name" value="MFS general substrate transporter like domains"/>
    <property type="match status" value="2"/>
</dbReference>
<feature type="transmembrane region" description="Helical" evidence="7">
    <location>
        <begin position="358"/>
        <end position="377"/>
    </location>
</feature>
<dbReference type="OrthoDB" id="2962993at2759"/>
<feature type="transmembrane region" description="Helical" evidence="7">
    <location>
        <begin position="219"/>
        <end position="239"/>
    </location>
</feature>
<feature type="transmembrane region" description="Helical" evidence="7">
    <location>
        <begin position="416"/>
        <end position="437"/>
    </location>
</feature>
<feature type="transmembrane region" description="Helical" evidence="7">
    <location>
        <begin position="125"/>
        <end position="144"/>
    </location>
</feature>
<name>A0A0D1ZYY5_9PEZI</name>
<gene>
    <name evidence="9" type="ORF">PV09_08702</name>
</gene>
<evidence type="ECO:0000256" key="6">
    <source>
        <dbReference type="ARBA" id="ARBA00037968"/>
    </source>
</evidence>
<dbReference type="EMBL" id="KN847574">
    <property type="protein sequence ID" value="KIV99637.1"/>
    <property type="molecule type" value="Genomic_DNA"/>
</dbReference>
<feature type="transmembrane region" description="Helical" evidence="7">
    <location>
        <begin position="186"/>
        <end position="207"/>
    </location>
</feature>
<dbReference type="InterPro" id="IPR011701">
    <property type="entry name" value="MFS"/>
</dbReference>
<dbReference type="PANTHER" id="PTHR43791:SF5">
    <property type="entry name" value="MAJOR FACILITATOR SUPERFAMILY (MFS) PROFILE DOMAIN-CONTAINING PROTEIN"/>
    <property type="match status" value="1"/>
</dbReference>
<dbReference type="InterPro" id="IPR036259">
    <property type="entry name" value="MFS_trans_sf"/>
</dbReference>